<name>A0ACC7NVU7_9BACL</name>
<comment type="caution">
    <text evidence="1">The sequence shown here is derived from an EMBL/GenBank/DDBJ whole genome shotgun (WGS) entry which is preliminary data.</text>
</comment>
<evidence type="ECO:0000313" key="1">
    <source>
        <dbReference type="EMBL" id="MFM9328149.1"/>
    </source>
</evidence>
<accession>A0ACC7NVU7</accession>
<keyword evidence="1" id="KW-0808">Transferase</keyword>
<sequence>MDYMDMLAKLGIGNAHPGGYAGTLRLITHFGFGHGQSVLEVGCGTGRTACRLAALGCHVTAVDSHPVMLEKAEKRAAAEGARICWLRGEAERLPCPDNSFDRVLVESVTVFADAGKAVSEYLRVLKPGGLLLDRELLAAGPLPGELAAELAGSYGIGHLRTAEEWRRLLEETGFGETGIWDHRSMTPQLWEDVVMFPDTHQFADRDLGRFPTLWETARRYEELMNANQALFEHGAIIGRKRQAGI</sequence>
<organism evidence="1 2">
    <name type="scientific">Paenibacillus mesotrionivorans</name>
    <dbReference type="NCBI Taxonomy" id="3160968"/>
    <lineage>
        <taxon>Bacteria</taxon>
        <taxon>Bacillati</taxon>
        <taxon>Bacillota</taxon>
        <taxon>Bacilli</taxon>
        <taxon>Bacillales</taxon>
        <taxon>Paenibacillaceae</taxon>
        <taxon>Paenibacillus</taxon>
    </lineage>
</organism>
<gene>
    <name evidence="1" type="ORF">ACI1P1_07620</name>
</gene>
<reference evidence="1" key="1">
    <citation type="submission" date="2024-12" db="EMBL/GenBank/DDBJ databases">
        <authorList>
            <person name="Wu N."/>
        </authorList>
    </citation>
    <scope>NUCLEOTIDE SEQUENCE</scope>
    <source>
        <strain evidence="1">P15</strain>
    </source>
</reference>
<evidence type="ECO:0000313" key="2">
    <source>
        <dbReference type="Proteomes" id="UP001631969"/>
    </source>
</evidence>
<keyword evidence="1" id="KW-0489">Methyltransferase</keyword>
<dbReference type="EC" id="2.1.1.-" evidence="1"/>
<dbReference type="Proteomes" id="UP001631969">
    <property type="component" value="Unassembled WGS sequence"/>
</dbReference>
<keyword evidence="2" id="KW-1185">Reference proteome</keyword>
<dbReference type="EMBL" id="JBJURJ010000004">
    <property type="protein sequence ID" value="MFM9328149.1"/>
    <property type="molecule type" value="Genomic_DNA"/>
</dbReference>
<protein>
    <submittedName>
        <fullName evidence="1">Class I SAM-dependent methyltransferase</fullName>
        <ecNumber evidence="1">2.1.1.-</ecNumber>
    </submittedName>
</protein>
<proteinExistence type="predicted"/>